<protein>
    <submittedName>
        <fullName evidence="3">Uncharacterized protein</fullName>
    </submittedName>
</protein>
<organism evidence="3 4">
    <name type="scientific">Prosthecobacter debontii</name>
    <dbReference type="NCBI Taxonomy" id="48467"/>
    <lineage>
        <taxon>Bacteria</taxon>
        <taxon>Pseudomonadati</taxon>
        <taxon>Verrucomicrobiota</taxon>
        <taxon>Verrucomicrobiia</taxon>
        <taxon>Verrucomicrobiales</taxon>
        <taxon>Verrucomicrobiaceae</taxon>
        <taxon>Prosthecobacter</taxon>
    </lineage>
</organism>
<gene>
    <name evidence="3" type="ORF">SAMN02745166_04219</name>
</gene>
<dbReference type="RefSeq" id="WP_078815374.1">
    <property type="nucleotide sequence ID" value="NZ_FUYE01000018.1"/>
</dbReference>
<feature type="compositionally biased region" description="Pro residues" evidence="1">
    <location>
        <begin position="87"/>
        <end position="99"/>
    </location>
</feature>
<evidence type="ECO:0000256" key="2">
    <source>
        <dbReference type="SAM" id="SignalP"/>
    </source>
</evidence>
<dbReference type="EMBL" id="FUYE01000018">
    <property type="protein sequence ID" value="SKB05269.1"/>
    <property type="molecule type" value="Genomic_DNA"/>
</dbReference>
<dbReference type="PROSITE" id="PS51257">
    <property type="entry name" value="PROKAR_LIPOPROTEIN"/>
    <property type="match status" value="1"/>
</dbReference>
<dbReference type="Proteomes" id="UP000190774">
    <property type="component" value="Unassembled WGS sequence"/>
</dbReference>
<feature type="compositionally biased region" description="Low complexity" evidence="1">
    <location>
        <begin position="100"/>
        <end position="130"/>
    </location>
</feature>
<dbReference type="STRING" id="48467.SAMN02745166_04219"/>
<feature type="region of interest" description="Disordered" evidence="1">
    <location>
        <begin position="25"/>
        <end position="168"/>
    </location>
</feature>
<evidence type="ECO:0000313" key="3">
    <source>
        <dbReference type="EMBL" id="SKB05269.1"/>
    </source>
</evidence>
<feature type="signal peptide" evidence="2">
    <location>
        <begin position="1"/>
        <end position="24"/>
    </location>
</feature>
<keyword evidence="2" id="KW-0732">Signal</keyword>
<accession>A0A1T4YTZ8</accession>
<name>A0A1T4YTZ8_9BACT</name>
<dbReference type="OrthoDB" id="198255at2"/>
<feature type="chain" id="PRO_5012978924" evidence="2">
    <location>
        <begin position="25"/>
        <end position="176"/>
    </location>
</feature>
<sequence>MQRPTHLLLLTAAAAILASCYGPAPRPFAGRGRSLDEPPRYGDPNRYVEPVPEGPEGMVGPQVPPPNLDPSTGGTMPPVDPGLTVTPPVPGGVPTPPAGSPSTVTPPGTTPPVVTIPTTPTAPAAPSEVPFARAVPGKPGFVYSPKDPSKMISVEGLRPGQKAKDPETGVIFRVPY</sequence>
<feature type="compositionally biased region" description="Low complexity" evidence="1">
    <location>
        <begin position="48"/>
        <end position="61"/>
    </location>
</feature>
<dbReference type="AlphaFoldDB" id="A0A1T4YTZ8"/>
<evidence type="ECO:0000256" key="1">
    <source>
        <dbReference type="SAM" id="MobiDB-lite"/>
    </source>
</evidence>
<keyword evidence="4" id="KW-1185">Reference proteome</keyword>
<evidence type="ECO:0000313" key="4">
    <source>
        <dbReference type="Proteomes" id="UP000190774"/>
    </source>
</evidence>
<proteinExistence type="predicted"/>
<reference evidence="4" key="1">
    <citation type="submission" date="2017-02" db="EMBL/GenBank/DDBJ databases">
        <authorList>
            <person name="Varghese N."/>
            <person name="Submissions S."/>
        </authorList>
    </citation>
    <scope>NUCLEOTIDE SEQUENCE [LARGE SCALE GENOMIC DNA]</scope>
    <source>
        <strain evidence="4">ATCC 700200</strain>
    </source>
</reference>